<dbReference type="Proteomes" id="UP000272942">
    <property type="component" value="Unassembled WGS sequence"/>
</dbReference>
<feature type="domain" description="SH3" evidence="4">
    <location>
        <begin position="1"/>
        <end position="67"/>
    </location>
</feature>
<keyword evidence="6" id="KW-1185">Reference proteome</keyword>
<dbReference type="PANTHER" id="PTHR14234">
    <property type="entry name" value="RIM BINDING PROTEIN-RELATED"/>
    <property type="match status" value="1"/>
</dbReference>
<gene>
    <name evidence="5" type="ORF">ECPE_LOCUS9673</name>
</gene>
<sequence>MRMVIALYDYDPATMSPNPDAIKEELPFREGQVIKIFGGCDEDGFYLGECNGLRGLVPSNMVSHPDRELPTSTHASVSGGAISVGGRLQSRAPDGKLDNERLPLRPDGVGNVLPPGQVTKPRRDGDLANVPQRSHNVPIGSAGPGMGPQTGTAYAPGTRSAVHPYGRTISSEGPDSGSNQIKRIPSVSDGTVMNREYMDSGGPSMGYGKPMSPSGQGSYRSGPVGVGQSRSGTVPPDQTAGPFPTADRPNRAQSVRSMVAIYDYDPHVLSPNADAEMELSFRTGDHITVYGEMDEDGFYAGETADGRRGLVPSNFLRELPSGSGPIPSSTNSSRPLLMRDQRTRGSQNSIARVTKPYEDRGYKTGRVSPQAPSIPSEPNPQQMERGFGYDAPSRMPPQARGGAPVPATRRPDDPYGIGPNSERTPRNANTGPYSAQAGCSPPTSSRFASMDSQHQSVPRDSAEHPGGYPDRYAAQWSRDNGMDDSDLPGFPPEMNDGHQNKRIPSAYAGYRGAQTIDKGLPSDSAYPSEEAPGSNQRRRSTIRGLFK</sequence>
<evidence type="ECO:0000313" key="6">
    <source>
        <dbReference type="Proteomes" id="UP000272942"/>
    </source>
</evidence>
<reference evidence="5 6" key="2">
    <citation type="submission" date="2018-11" db="EMBL/GenBank/DDBJ databases">
        <authorList>
            <consortium name="Pathogen Informatics"/>
        </authorList>
    </citation>
    <scope>NUCLEOTIDE SEQUENCE [LARGE SCALE GENOMIC DNA]</scope>
    <source>
        <strain evidence="5 6">Egypt</strain>
    </source>
</reference>
<dbReference type="InterPro" id="IPR040325">
    <property type="entry name" value="RIMBP1/2/3"/>
</dbReference>
<dbReference type="PROSITE" id="PS50002">
    <property type="entry name" value="SH3"/>
    <property type="match status" value="2"/>
</dbReference>
<feature type="region of interest" description="Disordered" evidence="3">
    <location>
        <begin position="65"/>
        <end position="249"/>
    </location>
</feature>
<feature type="compositionally biased region" description="Polar residues" evidence="3">
    <location>
        <begin position="168"/>
        <end position="181"/>
    </location>
</feature>
<name>A0A183ART8_9TREM</name>
<evidence type="ECO:0000313" key="7">
    <source>
        <dbReference type="WBParaSite" id="ECPE_0000970401-mRNA-1"/>
    </source>
</evidence>
<proteinExistence type="predicted"/>
<feature type="region of interest" description="Disordered" evidence="3">
    <location>
        <begin position="317"/>
        <end position="547"/>
    </location>
</feature>
<evidence type="ECO:0000256" key="2">
    <source>
        <dbReference type="PROSITE-ProRule" id="PRU00192"/>
    </source>
</evidence>
<feature type="compositionally biased region" description="Low complexity" evidence="3">
    <location>
        <begin position="75"/>
        <end position="86"/>
    </location>
</feature>
<dbReference type="Pfam" id="PF07653">
    <property type="entry name" value="SH3_2"/>
    <property type="match status" value="2"/>
</dbReference>
<feature type="compositionally biased region" description="Polar residues" evidence="3">
    <location>
        <begin position="441"/>
        <end position="458"/>
    </location>
</feature>
<evidence type="ECO:0000256" key="3">
    <source>
        <dbReference type="SAM" id="MobiDB-lite"/>
    </source>
</evidence>
<evidence type="ECO:0000259" key="4">
    <source>
        <dbReference type="PROSITE" id="PS50002"/>
    </source>
</evidence>
<dbReference type="WBParaSite" id="ECPE_0000970401-mRNA-1">
    <property type="protein sequence ID" value="ECPE_0000970401-mRNA-1"/>
    <property type="gene ID" value="ECPE_0000970401"/>
</dbReference>
<evidence type="ECO:0000256" key="1">
    <source>
        <dbReference type="ARBA" id="ARBA00022443"/>
    </source>
</evidence>
<dbReference type="InterPro" id="IPR035753">
    <property type="entry name" value="RIM-BP_SH3_2"/>
</dbReference>
<dbReference type="PANTHER" id="PTHR14234:SF19">
    <property type="entry name" value="RIM-BINDING PROTEIN, ISOFORM F"/>
    <property type="match status" value="1"/>
</dbReference>
<dbReference type="OrthoDB" id="4158657at2759"/>
<dbReference type="FunFam" id="2.30.30.40:FF:000023">
    <property type="entry name" value="RIMS-binding protein 2 isoform F"/>
    <property type="match status" value="1"/>
</dbReference>
<dbReference type="EMBL" id="UZAN01047783">
    <property type="protein sequence ID" value="VDP85779.1"/>
    <property type="molecule type" value="Genomic_DNA"/>
</dbReference>
<dbReference type="InterPro" id="IPR001452">
    <property type="entry name" value="SH3_domain"/>
</dbReference>
<dbReference type="GO" id="GO:0045202">
    <property type="term" value="C:synapse"/>
    <property type="evidence" value="ECO:0007669"/>
    <property type="project" value="GOC"/>
</dbReference>
<dbReference type="SMART" id="SM00326">
    <property type="entry name" value="SH3"/>
    <property type="match status" value="2"/>
</dbReference>
<dbReference type="GO" id="GO:0007274">
    <property type="term" value="P:neuromuscular synaptic transmission"/>
    <property type="evidence" value="ECO:0007669"/>
    <property type="project" value="TreeGrafter"/>
</dbReference>
<dbReference type="CDD" id="cd12012">
    <property type="entry name" value="SH3_RIM-BP_2"/>
    <property type="match status" value="1"/>
</dbReference>
<feature type="compositionally biased region" description="Basic residues" evidence="3">
    <location>
        <begin position="536"/>
        <end position="547"/>
    </location>
</feature>
<dbReference type="AlphaFoldDB" id="A0A183ART8"/>
<reference evidence="7" key="1">
    <citation type="submission" date="2016-06" db="UniProtKB">
        <authorList>
            <consortium name="WormBaseParasite"/>
        </authorList>
    </citation>
    <scope>IDENTIFICATION</scope>
</reference>
<dbReference type="Gene3D" id="2.30.30.40">
    <property type="entry name" value="SH3 Domains"/>
    <property type="match status" value="2"/>
</dbReference>
<feature type="domain" description="SH3" evidence="4">
    <location>
        <begin position="253"/>
        <end position="321"/>
    </location>
</feature>
<accession>A0A183ART8</accession>
<dbReference type="SUPFAM" id="SSF50044">
    <property type="entry name" value="SH3-domain"/>
    <property type="match status" value="2"/>
</dbReference>
<organism evidence="7">
    <name type="scientific">Echinostoma caproni</name>
    <dbReference type="NCBI Taxonomy" id="27848"/>
    <lineage>
        <taxon>Eukaryota</taxon>
        <taxon>Metazoa</taxon>
        <taxon>Spiralia</taxon>
        <taxon>Lophotrochozoa</taxon>
        <taxon>Platyhelminthes</taxon>
        <taxon>Trematoda</taxon>
        <taxon>Digenea</taxon>
        <taxon>Plagiorchiida</taxon>
        <taxon>Echinostomata</taxon>
        <taxon>Echinostomatoidea</taxon>
        <taxon>Echinostomatidae</taxon>
        <taxon>Echinostoma</taxon>
    </lineage>
</organism>
<keyword evidence="1 2" id="KW-0728">SH3 domain</keyword>
<feature type="compositionally biased region" description="Basic and acidic residues" evidence="3">
    <location>
        <begin position="93"/>
        <end position="104"/>
    </location>
</feature>
<dbReference type="FunFam" id="2.30.30.40:FF:000016">
    <property type="entry name" value="RIMS-binding protein 2 isoform X2"/>
    <property type="match status" value="1"/>
</dbReference>
<evidence type="ECO:0000313" key="5">
    <source>
        <dbReference type="EMBL" id="VDP85779.1"/>
    </source>
</evidence>
<dbReference type="PRINTS" id="PR00452">
    <property type="entry name" value="SH3DOMAIN"/>
</dbReference>
<protein>
    <submittedName>
        <fullName evidence="7">SH3 domain-containing protein</fullName>
    </submittedName>
</protein>
<dbReference type="InterPro" id="IPR036028">
    <property type="entry name" value="SH3-like_dom_sf"/>
</dbReference>